<dbReference type="Pfam" id="PF00023">
    <property type="entry name" value="Ank"/>
    <property type="match status" value="1"/>
</dbReference>
<reference evidence="5 6" key="1">
    <citation type="journal article" date="2024" name="IMA Fungus">
        <title>IMA Genome - F19 : A genome assembly and annotation guide to empower mycologists, including annotated draft genome sequences of Ceratocystis pirilliformis, Diaporthe australafricana, Fusarium ophioides, Paecilomyces lecythidis, and Sporothrix stenoceras.</title>
        <authorList>
            <person name="Aylward J."/>
            <person name="Wilson A.M."/>
            <person name="Visagie C.M."/>
            <person name="Spraker J."/>
            <person name="Barnes I."/>
            <person name="Buitendag C."/>
            <person name="Ceriani C."/>
            <person name="Del Mar Angel L."/>
            <person name="du Plessis D."/>
            <person name="Fuchs T."/>
            <person name="Gasser K."/>
            <person name="Kramer D."/>
            <person name="Li W."/>
            <person name="Munsamy K."/>
            <person name="Piso A."/>
            <person name="Price J.L."/>
            <person name="Sonnekus B."/>
            <person name="Thomas C."/>
            <person name="van der Nest A."/>
            <person name="van Dijk A."/>
            <person name="van Heerden A."/>
            <person name="van Vuuren N."/>
            <person name="Yilmaz N."/>
            <person name="Duong T.A."/>
            <person name="van der Merwe N.A."/>
            <person name="Wingfield M.J."/>
            <person name="Wingfield B.D."/>
        </authorList>
    </citation>
    <scope>NUCLEOTIDE SEQUENCE [LARGE SCALE GENOMIC DNA]</scope>
    <source>
        <strain evidence="5 6">CMW 18300</strain>
    </source>
</reference>
<evidence type="ECO:0000256" key="4">
    <source>
        <dbReference type="SAM" id="MobiDB-lite"/>
    </source>
</evidence>
<protein>
    <recommendedName>
        <fullName evidence="7">F-box domain-containing protein</fullName>
    </recommendedName>
</protein>
<sequence>MANTTIIQNSIPVRYNPRVVVKPSAPHRVPHLPVDILYQIAQALPQPKSVFNLARANKETWDYLQPALYQCEVTYEARLVYYFGDQSPDTLRHHYRQYIKKPTDSDSDDDASENEAGEDICEIKEERFKQNSTTGGCEDRIELDERIFTAPLPENLLDTRRRMTALHWACARGESALPVALKAIRSALAHNLPSYINGVDLMERRYFKRPDYPHVIFGADLPPPLFLAVAHGNVAVCKALIEAGCNVNILQGQNMCESRSFEDAPQMAFKVHTSCLKGERGRNNLECICRWEEDFPSLYEYRALGCQTAGHVAVQYEQPEMLSMLLQNGLDMNLGLYPLIRDAVAEGNVDAIRILLDRDPSLIHSLSRRRDHTLMHIVPHMRQRAWKEDVRNGRLRDTVAYLVERGAAVEQAVRNNHTPMLEAFEYVSRSDELKLLEGPSLVIALHAAEVFVSMGAADMPEFDILSECISGTVDQLSTAAYDMGYDEELNYDWNILYREIRKGWGRVLKAIVERATRALSHDDSATNRKAFQDLFSAGFKCLCQFDHRRDFTQVWIPPTGWRPYMYNMGLDDLGPRAVEAVGKLLLSTGINPSDEEMRRWRAISDGKYEEPLLEPSEDEEDEEELFEDPDRSEWEFLLSGIETPPTATD</sequence>
<dbReference type="Proteomes" id="UP001583177">
    <property type="component" value="Unassembled WGS sequence"/>
</dbReference>
<dbReference type="SUPFAM" id="SSF48403">
    <property type="entry name" value="Ankyrin repeat"/>
    <property type="match status" value="1"/>
</dbReference>
<dbReference type="PANTHER" id="PTHR24126:SF14">
    <property type="entry name" value="ANK_REP_REGION DOMAIN-CONTAINING PROTEIN"/>
    <property type="match status" value="1"/>
</dbReference>
<keyword evidence="1" id="KW-0677">Repeat</keyword>
<dbReference type="InterPro" id="IPR002110">
    <property type="entry name" value="Ankyrin_rpt"/>
</dbReference>
<evidence type="ECO:0000313" key="6">
    <source>
        <dbReference type="Proteomes" id="UP001583177"/>
    </source>
</evidence>
<accession>A0ABR3XVR0</accession>
<feature type="region of interest" description="Disordered" evidence="4">
    <location>
        <begin position="101"/>
        <end position="121"/>
    </location>
</feature>
<keyword evidence="6" id="KW-1185">Reference proteome</keyword>
<dbReference type="PROSITE" id="PS50088">
    <property type="entry name" value="ANK_REPEAT"/>
    <property type="match status" value="1"/>
</dbReference>
<dbReference type="InterPro" id="IPR036770">
    <property type="entry name" value="Ankyrin_rpt-contain_sf"/>
</dbReference>
<evidence type="ECO:0000256" key="2">
    <source>
        <dbReference type="ARBA" id="ARBA00023043"/>
    </source>
</evidence>
<feature type="region of interest" description="Disordered" evidence="4">
    <location>
        <begin position="608"/>
        <end position="630"/>
    </location>
</feature>
<dbReference type="Gene3D" id="1.25.40.20">
    <property type="entry name" value="Ankyrin repeat-containing domain"/>
    <property type="match status" value="2"/>
</dbReference>
<name>A0ABR3XVR0_9PEZI</name>
<evidence type="ECO:0000313" key="5">
    <source>
        <dbReference type="EMBL" id="KAL1880086.1"/>
    </source>
</evidence>
<gene>
    <name evidence="5" type="ORF">Daus18300_001449</name>
</gene>
<evidence type="ECO:0008006" key="7">
    <source>
        <dbReference type="Google" id="ProtNLM"/>
    </source>
</evidence>
<feature type="repeat" description="ANK" evidence="3">
    <location>
        <begin position="220"/>
        <end position="252"/>
    </location>
</feature>
<dbReference type="PANTHER" id="PTHR24126">
    <property type="entry name" value="ANKYRIN REPEAT, PH AND SEC7 DOMAIN CONTAINING PROTEIN SECG-RELATED"/>
    <property type="match status" value="1"/>
</dbReference>
<feature type="compositionally biased region" description="Acidic residues" evidence="4">
    <location>
        <begin position="105"/>
        <end position="120"/>
    </location>
</feature>
<dbReference type="SMART" id="SM00248">
    <property type="entry name" value="ANK"/>
    <property type="match status" value="4"/>
</dbReference>
<dbReference type="EMBL" id="JAWRVE010000008">
    <property type="protein sequence ID" value="KAL1880086.1"/>
    <property type="molecule type" value="Genomic_DNA"/>
</dbReference>
<organism evidence="5 6">
    <name type="scientific">Diaporthe australafricana</name>
    <dbReference type="NCBI Taxonomy" id="127596"/>
    <lineage>
        <taxon>Eukaryota</taxon>
        <taxon>Fungi</taxon>
        <taxon>Dikarya</taxon>
        <taxon>Ascomycota</taxon>
        <taxon>Pezizomycotina</taxon>
        <taxon>Sordariomycetes</taxon>
        <taxon>Sordariomycetidae</taxon>
        <taxon>Diaporthales</taxon>
        <taxon>Diaporthaceae</taxon>
        <taxon>Diaporthe</taxon>
    </lineage>
</organism>
<feature type="compositionally biased region" description="Acidic residues" evidence="4">
    <location>
        <begin position="611"/>
        <end position="627"/>
    </location>
</feature>
<evidence type="ECO:0000256" key="1">
    <source>
        <dbReference type="ARBA" id="ARBA00022737"/>
    </source>
</evidence>
<comment type="caution">
    <text evidence="5">The sequence shown here is derived from an EMBL/GenBank/DDBJ whole genome shotgun (WGS) entry which is preliminary data.</text>
</comment>
<proteinExistence type="predicted"/>
<keyword evidence="2 3" id="KW-0040">ANK repeat</keyword>
<evidence type="ECO:0000256" key="3">
    <source>
        <dbReference type="PROSITE-ProRule" id="PRU00023"/>
    </source>
</evidence>